<dbReference type="PROSITE" id="PS01124">
    <property type="entry name" value="HTH_ARAC_FAMILY_2"/>
    <property type="match status" value="1"/>
</dbReference>
<comment type="caution">
    <text evidence="5">The sequence shown here is derived from an EMBL/GenBank/DDBJ whole genome shotgun (WGS) entry which is preliminary data.</text>
</comment>
<dbReference type="PANTHER" id="PTHR43280">
    <property type="entry name" value="ARAC-FAMILY TRANSCRIPTIONAL REGULATOR"/>
    <property type="match status" value="1"/>
</dbReference>
<accession>A0A502EMM2</accession>
<reference evidence="5 6" key="1">
    <citation type="journal article" date="2019" name="Environ. Microbiol.">
        <title>Species interactions and distinct microbial communities in high Arctic permafrost affected cryosols are associated with the CH4 and CO2 gas fluxes.</title>
        <authorList>
            <person name="Altshuler I."/>
            <person name="Hamel J."/>
            <person name="Turney S."/>
            <person name="Magnuson E."/>
            <person name="Levesque R."/>
            <person name="Greer C."/>
            <person name="Whyte L.G."/>
        </authorList>
    </citation>
    <scope>NUCLEOTIDE SEQUENCE [LARGE SCALE GENOMIC DNA]</scope>
    <source>
        <strain evidence="5 6">42</strain>
    </source>
</reference>
<dbReference type="EMBL" id="RCZH01000013">
    <property type="protein sequence ID" value="TPG37521.1"/>
    <property type="molecule type" value="Genomic_DNA"/>
</dbReference>
<evidence type="ECO:0000259" key="4">
    <source>
        <dbReference type="PROSITE" id="PS01124"/>
    </source>
</evidence>
<dbReference type="RefSeq" id="WP_140509855.1">
    <property type="nucleotide sequence ID" value="NZ_RCZH01000013.1"/>
</dbReference>
<dbReference type="Proteomes" id="UP000319700">
    <property type="component" value="Unassembled WGS sequence"/>
</dbReference>
<dbReference type="Gene3D" id="1.10.10.60">
    <property type="entry name" value="Homeodomain-like"/>
    <property type="match status" value="1"/>
</dbReference>
<dbReference type="PANTHER" id="PTHR43280:SF32">
    <property type="entry name" value="TRANSCRIPTIONAL REGULATORY PROTEIN"/>
    <property type="match status" value="1"/>
</dbReference>
<sequence length="286" mass="32661">MSKKTKSIPVNPANGDFEPGIAIIGRISVKDFEASREFEESHRDNFHLFLLQEKGTTGIEIDFETYKIQPSSLLYIHPNQIHRSTGFEDVTFSGWAIDNENLNPEYLKLLEDITPVKPLLINEDTFAVISEAIALCVNLSKRNHEKLYHSILKDSCNALVGLVISQYLEQTKTTDTLSRFDIVTKAFKVLLEQNFTTIKKPVEYAKKLNISTAYLNECVKNVTGFSVTHHIQQRIILEAKRLLYHSDKSVKEISAELGYDDYPYFSRLFSKVTGISPLTFRNKNHV</sequence>
<dbReference type="SMART" id="SM00342">
    <property type="entry name" value="HTH_ARAC"/>
    <property type="match status" value="1"/>
</dbReference>
<name>A0A502EMM2_9FLAO</name>
<dbReference type="OrthoDB" id="1096411at2"/>
<dbReference type="InterPro" id="IPR009057">
    <property type="entry name" value="Homeodomain-like_sf"/>
</dbReference>
<dbReference type="Pfam" id="PF12833">
    <property type="entry name" value="HTH_18"/>
    <property type="match status" value="1"/>
</dbReference>
<keyword evidence="1" id="KW-0805">Transcription regulation</keyword>
<gene>
    <name evidence="5" type="ORF">EAH81_18695</name>
</gene>
<dbReference type="GO" id="GO:0043565">
    <property type="term" value="F:sequence-specific DNA binding"/>
    <property type="evidence" value="ECO:0007669"/>
    <property type="project" value="InterPro"/>
</dbReference>
<proteinExistence type="predicted"/>
<keyword evidence="2" id="KW-0238">DNA-binding</keyword>
<dbReference type="SUPFAM" id="SSF51215">
    <property type="entry name" value="Regulatory protein AraC"/>
    <property type="match status" value="1"/>
</dbReference>
<dbReference type="SUPFAM" id="SSF46689">
    <property type="entry name" value="Homeodomain-like"/>
    <property type="match status" value="1"/>
</dbReference>
<keyword evidence="3" id="KW-0804">Transcription</keyword>
<protein>
    <submittedName>
        <fullName evidence="5">AraC family transcriptional regulator</fullName>
    </submittedName>
</protein>
<dbReference type="InterPro" id="IPR003313">
    <property type="entry name" value="AraC-bd"/>
</dbReference>
<evidence type="ECO:0000313" key="5">
    <source>
        <dbReference type="EMBL" id="TPG37521.1"/>
    </source>
</evidence>
<keyword evidence="6" id="KW-1185">Reference proteome</keyword>
<evidence type="ECO:0000256" key="2">
    <source>
        <dbReference type="ARBA" id="ARBA00023125"/>
    </source>
</evidence>
<dbReference type="AlphaFoldDB" id="A0A502EMM2"/>
<evidence type="ECO:0000313" key="6">
    <source>
        <dbReference type="Proteomes" id="UP000319700"/>
    </source>
</evidence>
<dbReference type="GO" id="GO:0003700">
    <property type="term" value="F:DNA-binding transcription factor activity"/>
    <property type="evidence" value="ECO:0007669"/>
    <property type="project" value="InterPro"/>
</dbReference>
<evidence type="ECO:0000256" key="3">
    <source>
        <dbReference type="ARBA" id="ARBA00023163"/>
    </source>
</evidence>
<organism evidence="5 6">
    <name type="scientific">Flavobacterium pectinovorum</name>
    <dbReference type="NCBI Taxonomy" id="29533"/>
    <lineage>
        <taxon>Bacteria</taxon>
        <taxon>Pseudomonadati</taxon>
        <taxon>Bacteroidota</taxon>
        <taxon>Flavobacteriia</taxon>
        <taxon>Flavobacteriales</taxon>
        <taxon>Flavobacteriaceae</taxon>
        <taxon>Flavobacterium</taxon>
    </lineage>
</organism>
<dbReference type="InterPro" id="IPR037923">
    <property type="entry name" value="HTH-like"/>
</dbReference>
<evidence type="ECO:0000256" key="1">
    <source>
        <dbReference type="ARBA" id="ARBA00023015"/>
    </source>
</evidence>
<dbReference type="Pfam" id="PF02311">
    <property type="entry name" value="AraC_binding"/>
    <property type="match status" value="1"/>
</dbReference>
<dbReference type="InterPro" id="IPR018060">
    <property type="entry name" value="HTH_AraC"/>
</dbReference>
<feature type="domain" description="HTH araC/xylS-type" evidence="4">
    <location>
        <begin position="185"/>
        <end position="283"/>
    </location>
</feature>